<evidence type="ECO:0000256" key="3">
    <source>
        <dbReference type="ARBA" id="ARBA00022448"/>
    </source>
</evidence>
<dbReference type="PANTHER" id="PTHR12084">
    <property type="entry name" value="NUCLEAR PORE GLYCOPROTEIN P62-RELATED"/>
    <property type="match status" value="1"/>
</dbReference>
<comment type="similarity">
    <text evidence="2">Belongs to the nucleoporin NSP1/NUP62 family.</text>
</comment>
<dbReference type="GO" id="GO:0005543">
    <property type="term" value="F:phospholipid binding"/>
    <property type="evidence" value="ECO:0007669"/>
    <property type="project" value="TreeGrafter"/>
</dbReference>
<keyword evidence="7" id="KW-0906">Nuclear pore complex</keyword>
<dbReference type="GO" id="GO:0006405">
    <property type="term" value="P:RNA export from nucleus"/>
    <property type="evidence" value="ECO:0007669"/>
    <property type="project" value="TreeGrafter"/>
</dbReference>
<feature type="compositionally biased region" description="Polar residues" evidence="9">
    <location>
        <begin position="197"/>
        <end position="211"/>
    </location>
</feature>
<dbReference type="InterPro" id="IPR026010">
    <property type="entry name" value="NSP1/NUP62"/>
</dbReference>
<evidence type="ECO:0000256" key="8">
    <source>
        <dbReference type="ARBA" id="ARBA00023242"/>
    </source>
</evidence>
<dbReference type="GO" id="GO:0017056">
    <property type="term" value="F:structural constituent of nuclear pore"/>
    <property type="evidence" value="ECO:0007669"/>
    <property type="project" value="InterPro"/>
</dbReference>
<reference evidence="11" key="1">
    <citation type="submission" date="2018-11" db="EMBL/GenBank/DDBJ databases">
        <authorList>
            <consortium name="Pathogen Informatics"/>
        </authorList>
    </citation>
    <scope>NUCLEOTIDE SEQUENCE</scope>
</reference>
<evidence type="ECO:0000256" key="5">
    <source>
        <dbReference type="ARBA" id="ARBA00022927"/>
    </source>
</evidence>
<dbReference type="EMBL" id="CAAALY010043465">
    <property type="protein sequence ID" value="VEL19827.1"/>
    <property type="molecule type" value="Genomic_DNA"/>
</dbReference>
<dbReference type="AlphaFoldDB" id="A0A3S5BCW8"/>
<keyword evidence="8" id="KW-0539">Nucleus</keyword>
<accession>A0A3S5BCW8</accession>
<dbReference type="GO" id="GO:0044613">
    <property type="term" value="C:nuclear pore central transport channel"/>
    <property type="evidence" value="ECO:0007669"/>
    <property type="project" value="TreeGrafter"/>
</dbReference>
<evidence type="ECO:0000256" key="1">
    <source>
        <dbReference type="ARBA" id="ARBA00004567"/>
    </source>
</evidence>
<dbReference type="Proteomes" id="UP000784294">
    <property type="component" value="Unassembled WGS sequence"/>
</dbReference>
<organism evidence="11 12">
    <name type="scientific">Protopolystoma xenopodis</name>
    <dbReference type="NCBI Taxonomy" id="117903"/>
    <lineage>
        <taxon>Eukaryota</taxon>
        <taxon>Metazoa</taxon>
        <taxon>Spiralia</taxon>
        <taxon>Lophotrochozoa</taxon>
        <taxon>Platyhelminthes</taxon>
        <taxon>Monogenea</taxon>
        <taxon>Polyopisthocotylea</taxon>
        <taxon>Polystomatidea</taxon>
        <taxon>Polystomatidae</taxon>
        <taxon>Protopolystoma</taxon>
    </lineage>
</organism>
<evidence type="ECO:0000313" key="12">
    <source>
        <dbReference type="Proteomes" id="UP000784294"/>
    </source>
</evidence>
<evidence type="ECO:0000256" key="2">
    <source>
        <dbReference type="ARBA" id="ARBA00005911"/>
    </source>
</evidence>
<comment type="subcellular location">
    <subcellularLocation>
        <location evidence="1">Nucleus</location>
        <location evidence="1">Nuclear pore complex</location>
    </subcellularLocation>
</comment>
<feature type="region of interest" description="Disordered" evidence="9">
    <location>
        <begin position="191"/>
        <end position="214"/>
    </location>
</feature>
<dbReference type="InterPro" id="IPR007758">
    <property type="entry name" value="Nucleoporin_NSP1_C"/>
</dbReference>
<comment type="caution">
    <text evidence="11">The sequence shown here is derived from an EMBL/GenBank/DDBJ whole genome shotgun (WGS) entry which is preliminary data.</text>
</comment>
<keyword evidence="12" id="KW-1185">Reference proteome</keyword>
<keyword evidence="6" id="KW-0811">Translocation</keyword>
<evidence type="ECO:0000256" key="6">
    <source>
        <dbReference type="ARBA" id="ARBA00023010"/>
    </source>
</evidence>
<evidence type="ECO:0000256" key="7">
    <source>
        <dbReference type="ARBA" id="ARBA00023132"/>
    </source>
</evidence>
<evidence type="ECO:0000259" key="10">
    <source>
        <dbReference type="Pfam" id="PF05064"/>
    </source>
</evidence>
<protein>
    <recommendedName>
        <fullName evidence="10">Nucleoporin NSP1-like C-terminal domain-containing protein</fullName>
    </recommendedName>
</protein>
<dbReference type="GO" id="GO:0051028">
    <property type="term" value="P:mRNA transport"/>
    <property type="evidence" value="ECO:0007669"/>
    <property type="project" value="UniProtKB-KW"/>
</dbReference>
<dbReference type="Gene3D" id="1.20.5.170">
    <property type="match status" value="1"/>
</dbReference>
<proteinExistence type="inferred from homology"/>
<evidence type="ECO:0000313" key="11">
    <source>
        <dbReference type="EMBL" id="VEL19827.1"/>
    </source>
</evidence>
<sequence length="372" mass="38288">MFPLPSANSVAKPTDSFLNLSASAGNAPPTSGALSFGIAAQSPNQFGLGAQASPQQASNAMSFAFSTNAQSLLATAPAPINSPAAGFVATSNKPVVSPAPFTGFGLSASTTSSTSQSPIFKPAFAGAPATPQNLFPTPSSKDFSLTTAASPSTPSLNFSFAPKLSSAVAPPIASSPQFSFTLPVSTAPTSTAPLTSDLGQSRGLQPSTTTADEQHNSKLFSASTSAAVTSFSIPASSAAASLAATIATSTTSDSPKSTFSFGLGTSFFQPPSTSGSSTPSLLTTVASSVSTSGGLVQQPKLTYRQLEELVNRWTLELDEQERHFLNEVTRLNQWDQVLISNAEKIAALHDKVEASKAEQTRIENVCQHLFRL</sequence>
<keyword evidence="5" id="KW-0653">Protein transport</keyword>
<gene>
    <name evidence="11" type="ORF">PXEA_LOCUS13267</name>
</gene>
<dbReference type="GO" id="GO:0006606">
    <property type="term" value="P:protein import into nucleus"/>
    <property type="evidence" value="ECO:0007669"/>
    <property type="project" value="TreeGrafter"/>
</dbReference>
<dbReference type="Pfam" id="PF05064">
    <property type="entry name" value="Nsp1_C"/>
    <property type="match status" value="1"/>
</dbReference>
<dbReference type="PANTHER" id="PTHR12084:SF0">
    <property type="entry name" value="NUCLEAR PORE GLYCOPROTEIN P62"/>
    <property type="match status" value="1"/>
</dbReference>
<evidence type="ECO:0000256" key="4">
    <source>
        <dbReference type="ARBA" id="ARBA00022816"/>
    </source>
</evidence>
<name>A0A3S5BCW8_9PLAT</name>
<dbReference type="OrthoDB" id="344345at2759"/>
<keyword evidence="3" id="KW-0813">Transport</keyword>
<keyword evidence="4" id="KW-0509">mRNA transport</keyword>
<feature type="domain" description="Nucleoporin NSP1-like C-terminal" evidence="10">
    <location>
        <begin position="296"/>
        <end position="364"/>
    </location>
</feature>
<evidence type="ECO:0000256" key="9">
    <source>
        <dbReference type="SAM" id="MobiDB-lite"/>
    </source>
</evidence>